<gene>
    <name evidence="4" type="ORF">PIIN_06366</name>
</gene>
<keyword evidence="5" id="KW-1185">Reference proteome</keyword>
<organism evidence="4 5">
    <name type="scientific">Serendipita indica (strain DSM 11827)</name>
    <name type="common">Root endophyte fungus</name>
    <name type="synonym">Piriformospora indica</name>
    <dbReference type="NCBI Taxonomy" id="1109443"/>
    <lineage>
        <taxon>Eukaryota</taxon>
        <taxon>Fungi</taxon>
        <taxon>Dikarya</taxon>
        <taxon>Basidiomycota</taxon>
        <taxon>Agaricomycotina</taxon>
        <taxon>Agaricomycetes</taxon>
        <taxon>Sebacinales</taxon>
        <taxon>Serendipitaceae</taxon>
        <taxon>Serendipita</taxon>
    </lineage>
</organism>
<feature type="transmembrane region" description="Helical" evidence="2">
    <location>
        <begin position="224"/>
        <end position="248"/>
    </location>
</feature>
<feature type="transmembrane region" description="Helical" evidence="2">
    <location>
        <begin position="76"/>
        <end position="96"/>
    </location>
</feature>
<evidence type="ECO:0000259" key="3">
    <source>
        <dbReference type="Pfam" id="PF20153"/>
    </source>
</evidence>
<dbReference type="EMBL" id="CAFZ01000164">
    <property type="protein sequence ID" value="CCA72430.1"/>
    <property type="molecule type" value="Genomic_DNA"/>
</dbReference>
<keyword evidence="2" id="KW-1133">Transmembrane helix</keyword>
<dbReference type="OrthoDB" id="3235960at2759"/>
<feature type="compositionally biased region" description="Polar residues" evidence="1">
    <location>
        <begin position="623"/>
        <end position="638"/>
    </location>
</feature>
<feature type="compositionally biased region" description="Polar residues" evidence="1">
    <location>
        <begin position="602"/>
        <end position="614"/>
    </location>
</feature>
<comment type="caution">
    <text evidence="4">The sequence shown here is derived from an EMBL/GenBank/DDBJ whole genome shotgun (WGS) entry which is preliminary data.</text>
</comment>
<feature type="transmembrane region" description="Helical" evidence="2">
    <location>
        <begin position="188"/>
        <end position="218"/>
    </location>
</feature>
<evidence type="ECO:0000313" key="4">
    <source>
        <dbReference type="EMBL" id="CCA72430.1"/>
    </source>
</evidence>
<dbReference type="InParanoid" id="G4TM87"/>
<dbReference type="InterPro" id="IPR045338">
    <property type="entry name" value="DUF6535"/>
</dbReference>
<dbReference type="HOGENOM" id="CLU_416286_0_0_1"/>
<dbReference type="Pfam" id="PF20153">
    <property type="entry name" value="DUF6535"/>
    <property type="match status" value="1"/>
</dbReference>
<accession>G4TM87</accession>
<feature type="domain" description="DUF6535" evidence="3">
    <location>
        <begin position="52"/>
        <end position="218"/>
    </location>
</feature>
<keyword evidence="2" id="KW-0812">Transmembrane</keyword>
<name>G4TM87_SERID</name>
<keyword evidence="2" id="KW-0472">Membrane</keyword>
<evidence type="ECO:0000256" key="1">
    <source>
        <dbReference type="SAM" id="MobiDB-lite"/>
    </source>
</evidence>
<proteinExistence type="predicted"/>
<dbReference type="AlphaFoldDB" id="G4TM87"/>
<evidence type="ECO:0000313" key="5">
    <source>
        <dbReference type="Proteomes" id="UP000007148"/>
    </source>
</evidence>
<reference evidence="4 5" key="1">
    <citation type="journal article" date="2011" name="PLoS Pathog.">
        <title>Endophytic Life Strategies Decoded by Genome and Transcriptome Analyses of the Mutualistic Root Symbiont Piriformospora indica.</title>
        <authorList>
            <person name="Zuccaro A."/>
            <person name="Lahrmann U."/>
            <person name="Guldener U."/>
            <person name="Langen G."/>
            <person name="Pfiffi S."/>
            <person name="Biedenkopf D."/>
            <person name="Wong P."/>
            <person name="Samans B."/>
            <person name="Grimm C."/>
            <person name="Basiewicz M."/>
            <person name="Murat C."/>
            <person name="Martin F."/>
            <person name="Kogel K.H."/>
        </authorList>
    </citation>
    <scope>NUCLEOTIDE SEQUENCE [LARGE SCALE GENOMIC DNA]</scope>
    <source>
        <strain evidence="4 5">DSM 11827</strain>
    </source>
</reference>
<protein>
    <recommendedName>
        <fullName evidence="3">DUF6535 domain-containing protein</fullName>
    </recommendedName>
</protein>
<dbReference type="STRING" id="1109443.G4TM87"/>
<evidence type="ECO:0000256" key="2">
    <source>
        <dbReference type="SAM" id="Phobius"/>
    </source>
</evidence>
<dbReference type="Proteomes" id="UP000007148">
    <property type="component" value="Unassembled WGS sequence"/>
</dbReference>
<feature type="transmembrane region" description="Helical" evidence="2">
    <location>
        <begin position="136"/>
        <end position="155"/>
    </location>
</feature>
<feature type="region of interest" description="Disordered" evidence="1">
    <location>
        <begin position="586"/>
        <end position="638"/>
    </location>
</feature>
<sequence>MASGVTYHYKINPETGLEILTVNNVTQLPPSWGLSNEDFSSAEGPPIEPTIWQLYMRSMRHYDSDLIKDANNTVDVLLVFAGLFSAVLSALIQITYPKLQPDQGDILLAILQETRQPGSTTHQKFEVPLYATRVNFLLFTGLFISIFVALLGILVKQWARSYQRNLESVSSTQLRARVRHYRYVGAKYWGLSGFVALLSISMHIALFISAIGILHFLYATAPETGAGAATALAIGTTIFIVTSLIPVFRPEAPYRSPLSRVLTWIVDKIHQPAQIKKDEESKGGGLEDDFKQSSGEATKEIRIVRSQLQLDLDIITHLMKRADKSTERSILDKCFERLPNLTLLAREEPQSILEQEIIGEVYVFLAQGCLLEGKAGAKAVNPDRLNRSRILCEFLRWFLSLKRTSELRIALKTRFLHHGFNPRELPTALANDEDATNRAIGYSALGCIEHLLDQESDDPDCELCKDRLGRIQTQGQPLDREVMMQNITTFIIGFSNCLLAWDLNGHKNQMDTVDRDERCRLALEKLKSVLEPSDPPEEEAIAYVPLDKEKASWKLVLEEARGATDDLKRTWFDPVIAFIDTVQSTPPATPFDAQPGPKHTTAKATSGGSRNPRVSTVVPGGNVATTSGYVQPLRRNQL</sequence>